<dbReference type="Proteomes" id="UP000569732">
    <property type="component" value="Unassembled WGS sequence"/>
</dbReference>
<evidence type="ECO:0000313" key="2">
    <source>
        <dbReference type="Proteomes" id="UP000569732"/>
    </source>
</evidence>
<evidence type="ECO:0000313" key="1">
    <source>
        <dbReference type="EMBL" id="NYZ70146.1"/>
    </source>
</evidence>
<keyword evidence="2" id="KW-1185">Reference proteome</keyword>
<sequence>MTATHESAPKAEQNPINLDAEKQAAVAEERQRIQTILDCDEAKGREATAQQLALNTVMSADEAITLLKTIPQATEAKTDFTQVMNSDTHPNIDSEPAPEAEAPKTAIGQMLADFNHVYGDKA</sequence>
<protein>
    <submittedName>
        <fullName evidence="1">Uncharacterized protein</fullName>
    </submittedName>
</protein>
<dbReference type="AlphaFoldDB" id="A0A853IQF2"/>
<reference evidence="1 2" key="1">
    <citation type="submission" date="2020-07" db="EMBL/GenBank/DDBJ databases">
        <title>Endozoicomonas sp. nov., isolated from sediment.</title>
        <authorList>
            <person name="Gu T."/>
        </authorList>
    </citation>
    <scope>NUCLEOTIDE SEQUENCE [LARGE SCALE GENOMIC DNA]</scope>
    <source>
        <strain evidence="1 2">SM1973</strain>
    </source>
</reference>
<comment type="caution">
    <text evidence="1">The sequence shown here is derived from an EMBL/GenBank/DDBJ whole genome shotgun (WGS) entry which is preliminary data.</text>
</comment>
<gene>
    <name evidence="1" type="ORF">H0A36_29470</name>
</gene>
<dbReference type="EMBL" id="JACCKB010000295">
    <property type="protein sequence ID" value="NYZ70146.1"/>
    <property type="molecule type" value="Genomic_DNA"/>
</dbReference>
<name>A0A853IQF2_9GAMM</name>
<organism evidence="1 2">
    <name type="scientific">Spartinivicinus marinus</name>
    <dbReference type="NCBI Taxonomy" id="2994442"/>
    <lineage>
        <taxon>Bacteria</taxon>
        <taxon>Pseudomonadati</taxon>
        <taxon>Pseudomonadota</taxon>
        <taxon>Gammaproteobacteria</taxon>
        <taxon>Oceanospirillales</taxon>
        <taxon>Zooshikellaceae</taxon>
        <taxon>Spartinivicinus</taxon>
    </lineage>
</organism>
<proteinExistence type="predicted"/>
<accession>A0A853IQF2</accession>